<comment type="caution">
    <text evidence="1">The sequence shown here is derived from an EMBL/GenBank/DDBJ whole genome shotgun (WGS) entry which is preliminary data.</text>
</comment>
<evidence type="ECO:0000313" key="1">
    <source>
        <dbReference type="EMBL" id="GFC96523.1"/>
    </source>
</evidence>
<protein>
    <submittedName>
        <fullName evidence="1">Uncharacterized protein</fullName>
    </submittedName>
</protein>
<gene>
    <name evidence="1" type="ORF">Tci_868493</name>
</gene>
<reference evidence="1" key="1">
    <citation type="journal article" date="2019" name="Sci. Rep.">
        <title>Draft genome of Tanacetum cinerariifolium, the natural source of mosquito coil.</title>
        <authorList>
            <person name="Yamashiro T."/>
            <person name="Shiraishi A."/>
            <person name="Satake H."/>
            <person name="Nakayama K."/>
        </authorList>
    </citation>
    <scope>NUCLEOTIDE SEQUENCE</scope>
</reference>
<name>A0A699SHD7_TANCI</name>
<feature type="non-terminal residue" evidence="1">
    <location>
        <position position="17"/>
    </location>
</feature>
<proteinExistence type="predicted"/>
<sequence>MELELEQSQQGSSHEVS</sequence>
<dbReference type="AlphaFoldDB" id="A0A699SHD7"/>
<organism evidence="1">
    <name type="scientific">Tanacetum cinerariifolium</name>
    <name type="common">Dalmatian daisy</name>
    <name type="synonym">Chrysanthemum cinerariifolium</name>
    <dbReference type="NCBI Taxonomy" id="118510"/>
    <lineage>
        <taxon>Eukaryota</taxon>
        <taxon>Viridiplantae</taxon>
        <taxon>Streptophyta</taxon>
        <taxon>Embryophyta</taxon>
        <taxon>Tracheophyta</taxon>
        <taxon>Spermatophyta</taxon>
        <taxon>Magnoliopsida</taxon>
        <taxon>eudicotyledons</taxon>
        <taxon>Gunneridae</taxon>
        <taxon>Pentapetalae</taxon>
        <taxon>asterids</taxon>
        <taxon>campanulids</taxon>
        <taxon>Asterales</taxon>
        <taxon>Asteraceae</taxon>
        <taxon>Asteroideae</taxon>
        <taxon>Anthemideae</taxon>
        <taxon>Anthemidinae</taxon>
        <taxon>Tanacetum</taxon>
    </lineage>
</organism>
<accession>A0A699SHD7</accession>
<dbReference type="EMBL" id="BKCJ011160698">
    <property type="protein sequence ID" value="GFC96523.1"/>
    <property type="molecule type" value="Genomic_DNA"/>
</dbReference>